<evidence type="ECO:0000256" key="1">
    <source>
        <dbReference type="SAM" id="MobiDB-lite"/>
    </source>
</evidence>
<dbReference type="PROSITE" id="PS51294">
    <property type="entry name" value="HTH_MYB"/>
    <property type="match status" value="2"/>
</dbReference>
<dbReference type="InterPro" id="IPR009057">
    <property type="entry name" value="Homeodomain-like_sf"/>
</dbReference>
<dbReference type="CDD" id="cd00167">
    <property type="entry name" value="SANT"/>
    <property type="match status" value="2"/>
</dbReference>
<feature type="region of interest" description="Disordered" evidence="1">
    <location>
        <begin position="347"/>
        <end position="408"/>
    </location>
</feature>
<reference evidence="4" key="1">
    <citation type="submission" date="2023-06" db="EMBL/GenBank/DDBJ databases">
        <title>Genome-scale phylogeny and comparative genomics of the fungal order Sordariales.</title>
        <authorList>
            <consortium name="Lawrence Berkeley National Laboratory"/>
            <person name="Hensen N."/>
            <person name="Bonometti L."/>
            <person name="Westerberg I."/>
            <person name="Brannstrom I.O."/>
            <person name="Guillou S."/>
            <person name="Cros-Aarteil S."/>
            <person name="Calhoun S."/>
            <person name="Haridas S."/>
            <person name="Kuo A."/>
            <person name="Mondo S."/>
            <person name="Pangilinan J."/>
            <person name="Riley R."/>
            <person name="Labutti K."/>
            <person name="Andreopoulos B."/>
            <person name="Lipzen A."/>
            <person name="Chen C."/>
            <person name="Yanf M."/>
            <person name="Daum C."/>
            <person name="Ng V."/>
            <person name="Clum A."/>
            <person name="Steindorff A."/>
            <person name="Ohm R."/>
            <person name="Martin F."/>
            <person name="Silar P."/>
            <person name="Natvig D."/>
            <person name="Lalanne C."/>
            <person name="Gautier V."/>
            <person name="Ament-Velasquez S.L."/>
            <person name="Kruys A."/>
            <person name="Hutchinson M.I."/>
            <person name="Powell A.J."/>
            <person name="Barry K."/>
            <person name="Miller A.N."/>
            <person name="Grigoriev I.V."/>
            <person name="Debuchy R."/>
            <person name="Gladieux P."/>
            <person name="Thoren M.H."/>
            <person name="Johannesson H."/>
        </authorList>
    </citation>
    <scope>NUCLEOTIDE SEQUENCE</scope>
    <source>
        <strain evidence="4">PSN4</strain>
    </source>
</reference>
<dbReference type="AlphaFoldDB" id="A0AAJ0BGT7"/>
<keyword evidence="5" id="KW-1185">Reference proteome</keyword>
<dbReference type="PROSITE" id="PS50090">
    <property type="entry name" value="MYB_LIKE"/>
    <property type="match status" value="2"/>
</dbReference>
<feature type="domain" description="Myb-like" evidence="2">
    <location>
        <begin position="6"/>
        <end position="56"/>
    </location>
</feature>
<dbReference type="GO" id="GO:0045944">
    <property type="term" value="P:positive regulation of transcription by RNA polymerase II"/>
    <property type="evidence" value="ECO:0007669"/>
    <property type="project" value="TreeGrafter"/>
</dbReference>
<dbReference type="SMART" id="SM00717">
    <property type="entry name" value="SANT"/>
    <property type="match status" value="2"/>
</dbReference>
<evidence type="ECO:0000259" key="2">
    <source>
        <dbReference type="PROSITE" id="PS50090"/>
    </source>
</evidence>
<name>A0AAJ0BGT7_9PEZI</name>
<feature type="domain" description="HTH myb-type" evidence="3">
    <location>
        <begin position="6"/>
        <end position="56"/>
    </location>
</feature>
<feature type="region of interest" description="Disordered" evidence="1">
    <location>
        <begin position="219"/>
        <end position="310"/>
    </location>
</feature>
<dbReference type="Proteomes" id="UP001239445">
    <property type="component" value="Unassembled WGS sequence"/>
</dbReference>
<dbReference type="InterPro" id="IPR001005">
    <property type="entry name" value="SANT/Myb"/>
</dbReference>
<feature type="domain" description="Myb-like" evidence="2">
    <location>
        <begin position="57"/>
        <end position="107"/>
    </location>
</feature>
<dbReference type="Pfam" id="PF13921">
    <property type="entry name" value="Myb_DNA-bind_6"/>
    <property type="match status" value="1"/>
</dbReference>
<dbReference type="GO" id="GO:0005634">
    <property type="term" value="C:nucleus"/>
    <property type="evidence" value="ECO:0007669"/>
    <property type="project" value="TreeGrafter"/>
</dbReference>
<evidence type="ECO:0000313" key="4">
    <source>
        <dbReference type="EMBL" id="KAK1756903.1"/>
    </source>
</evidence>
<dbReference type="InterPro" id="IPR050560">
    <property type="entry name" value="MYB_TF"/>
</dbReference>
<comment type="caution">
    <text evidence="4">The sequence shown here is derived from an EMBL/GenBank/DDBJ whole genome shotgun (WGS) entry which is preliminary data.</text>
</comment>
<dbReference type="InterPro" id="IPR017930">
    <property type="entry name" value="Myb_dom"/>
</dbReference>
<dbReference type="Gene3D" id="1.10.10.60">
    <property type="entry name" value="Homeodomain-like"/>
    <property type="match status" value="2"/>
</dbReference>
<proteinExistence type="predicted"/>
<evidence type="ECO:0000259" key="3">
    <source>
        <dbReference type="PROSITE" id="PS51294"/>
    </source>
</evidence>
<dbReference type="EMBL" id="MU839831">
    <property type="protein sequence ID" value="KAK1756903.1"/>
    <property type="molecule type" value="Genomic_DNA"/>
</dbReference>
<dbReference type="PANTHER" id="PTHR45614:SF25">
    <property type="entry name" value="MYB PROTEIN"/>
    <property type="match status" value="1"/>
</dbReference>
<feature type="compositionally biased region" description="Basic and acidic residues" evidence="1">
    <location>
        <begin position="372"/>
        <end position="383"/>
    </location>
</feature>
<organism evidence="4 5">
    <name type="scientific">Echria macrotheca</name>
    <dbReference type="NCBI Taxonomy" id="438768"/>
    <lineage>
        <taxon>Eukaryota</taxon>
        <taxon>Fungi</taxon>
        <taxon>Dikarya</taxon>
        <taxon>Ascomycota</taxon>
        <taxon>Pezizomycotina</taxon>
        <taxon>Sordariomycetes</taxon>
        <taxon>Sordariomycetidae</taxon>
        <taxon>Sordariales</taxon>
        <taxon>Schizotheciaceae</taxon>
        <taxon>Echria</taxon>
    </lineage>
</organism>
<feature type="compositionally biased region" description="Polar residues" evidence="1">
    <location>
        <begin position="252"/>
        <end position="271"/>
    </location>
</feature>
<evidence type="ECO:0000313" key="5">
    <source>
        <dbReference type="Proteomes" id="UP001239445"/>
    </source>
</evidence>
<feature type="region of interest" description="Disordered" evidence="1">
    <location>
        <begin position="110"/>
        <end position="203"/>
    </location>
</feature>
<feature type="compositionally biased region" description="Basic and acidic residues" evidence="1">
    <location>
        <begin position="219"/>
        <end position="228"/>
    </location>
</feature>
<gene>
    <name evidence="4" type="ORF">QBC47DRAFT_359392</name>
</gene>
<accession>A0AAJ0BGT7</accession>
<dbReference type="GO" id="GO:0000981">
    <property type="term" value="F:DNA-binding transcription factor activity, RNA polymerase II-specific"/>
    <property type="evidence" value="ECO:0007669"/>
    <property type="project" value="TreeGrafter"/>
</dbReference>
<feature type="domain" description="HTH myb-type" evidence="3">
    <location>
        <begin position="57"/>
        <end position="111"/>
    </location>
</feature>
<dbReference type="GO" id="GO:0000978">
    <property type="term" value="F:RNA polymerase II cis-regulatory region sequence-specific DNA binding"/>
    <property type="evidence" value="ECO:0007669"/>
    <property type="project" value="TreeGrafter"/>
</dbReference>
<dbReference type="GO" id="GO:0000278">
    <property type="term" value="P:mitotic cell cycle"/>
    <property type="evidence" value="ECO:0007669"/>
    <property type="project" value="TreeGrafter"/>
</dbReference>
<protein>
    <submittedName>
        <fullName evidence="4">Uncharacterized protein</fullName>
    </submittedName>
</protein>
<sequence>MADHDDAGRRKGPWQPHEDERLLEMVNQGNTHWVEVAKYVGTRTPKQCRERYHQALNSRLNHGPISEEEGRRILELVTTIGKKWAEIARRLPGRSDNSVKNWYNGYMNREKRRDASRRRAQRADENRAAMQYTMADQRPLPTLPEQRPLSVLPDQRRLSLSPRPPGSDRRSYCPEPLPSPTNYSPGWEHTHAHSPPFRRDSFSSDHRDGFPVYRPDDAFHRYPRDWKPSHPPNGFVSDRRDSHTSHHGSPLSPATSRNSFESNNYSPSDSRYTLPPLKNPSNYFPPLERPSTSPQERLPPVRSFADSVSPASAVSLDSEAFSQRLPNRPAPQEHQQHQQQKDYFSYRSHLPTAPNSPTLVSPHSAVQWGPDPRYEDGRKEKQSAPRGLEALLNPTPHQPRPWMGQVAV</sequence>
<dbReference type="PANTHER" id="PTHR45614">
    <property type="entry name" value="MYB PROTEIN-RELATED"/>
    <property type="match status" value="1"/>
</dbReference>
<dbReference type="SUPFAM" id="SSF46689">
    <property type="entry name" value="Homeodomain-like"/>
    <property type="match status" value="1"/>
</dbReference>